<dbReference type="PATRIC" id="fig|69222.5.peg.416"/>
<name>A0A014NCS3_9GAMM</name>
<reference evidence="1 2" key="1">
    <citation type="submission" date="2014-02" db="EMBL/GenBank/DDBJ databases">
        <title>Draft genome of Erwinia mallotivora strain BT-MARDI, a papaya dieback pathogen.</title>
        <authorList>
            <person name="Redzuan R."/>
            <person name="Abu Bakar N."/>
            <person name="Badrun R."/>
            <person name="Mohd Raih M.F."/>
            <person name="Rozano L."/>
            <person name="Mat Amin N."/>
        </authorList>
    </citation>
    <scope>NUCLEOTIDE SEQUENCE [LARGE SCALE GENOMIC DNA]</scope>
    <source>
        <strain evidence="1 2">BT-MARDI</strain>
    </source>
</reference>
<accession>A0A014NCS3</accession>
<evidence type="ECO:0000313" key="2">
    <source>
        <dbReference type="Proteomes" id="UP000019918"/>
    </source>
</evidence>
<dbReference type="AlphaFoldDB" id="A0A014NCS3"/>
<dbReference type="EMBL" id="JFHN01000018">
    <property type="protein sequence ID" value="EXU77193.1"/>
    <property type="molecule type" value="Genomic_DNA"/>
</dbReference>
<gene>
    <name evidence="1" type="ORF">BG55_01910</name>
</gene>
<sequence>MPDDRLKVMAGGDSLCPAAYVYALSKLLNGHMKIVCHPKGSEFLLAVDGEKWPFRRCAGFSARHERGVNFQTVIPDRIISSCLPVELIILC</sequence>
<comment type="caution">
    <text evidence="1">The sequence shown here is derived from an EMBL/GenBank/DDBJ whole genome shotgun (WGS) entry which is preliminary data.</text>
</comment>
<keyword evidence="2" id="KW-1185">Reference proteome</keyword>
<dbReference type="STRING" id="69222.BG55_01910"/>
<organism evidence="1 2">
    <name type="scientific">Erwinia mallotivora</name>
    <dbReference type="NCBI Taxonomy" id="69222"/>
    <lineage>
        <taxon>Bacteria</taxon>
        <taxon>Pseudomonadati</taxon>
        <taxon>Pseudomonadota</taxon>
        <taxon>Gammaproteobacteria</taxon>
        <taxon>Enterobacterales</taxon>
        <taxon>Erwiniaceae</taxon>
        <taxon>Erwinia</taxon>
    </lineage>
</organism>
<protein>
    <submittedName>
        <fullName evidence="1">Uncharacterized protein</fullName>
    </submittedName>
</protein>
<proteinExistence type="predicted"/>
<dbReference type="Proteomes" id="UP000019918">
    <property type="component" value="Unassembled WGS sequence"/>
</dbReference>
<evidence type="ECO:0000313" key="1">
    <source>
        <dbReference type="EMBL" id="EXU77193.1"/>
    </source>
</evidence>